<evidence type="ECO:0000256" key="1">
    <source>
        <dbReference type="SAM" id="MobiDB-lite"/>
    </source>
</evidence>
<gene>
    <name evidence="2" type="ORF">QBC40DRAFT_283958</name>
</gene>
<comment type="caution">
    <text evidence="2">The sequence shown here is derived from an EMBL/GenBank/DDBJ whole genome shotgun (WGS) entry which is preliminary data.</text>
</comment>
<feature type="region of interest" description="Disordered" evidence="1">
    <location>
        <begin position="1"/>
        <end position="57"/>
    </location>
</feature>
<dbReference type="EMBL" id="MU863947">
    <property type="protein sequence ID" value="KAK4198408.1"/>
    <property type="molecule type" value="Genomic_DNA"/>
</dbReference>
<name>A0AAN6XCV3_9PEZI</name>
<keyword evidence="3" id="KW-1185">Reference proteome</keyword>
<evidence type="ECO:0000313" key="3">
    <source>
        <dbReference type="Proteomes" id="UP001303160"/>
    </source>
</evidence>
<dbReference type="AlphaFoldDB" id="A0AAN6XCV3"/>
<accession>A0AAN6XCV3</accession>
<evidence type="ECO:0000313" key="2">
    <source>
        <dbReference type="EMBL" id="KAK4198408.1"/>
    </source>
</evidence>
<reference evidence="2" key="2">
    <citation type="submission" date="2023-05" db="EMBL/GenBank/DDBJ databases">
        <authorList>
            <consortium name="Lawrence Berkeley National Laboratory"/>
            <person name="Steindorff A."/>
            <person name="Hensen N."/>
            <person name="Bonometti L."/>
            <person name="Westerberg I."/>
            <person name="Brannstrom I.O."/>
            <person name="Guillou S."/>
            <person name="Cros-Aarteil S."/>
            <person name="Calhoun S."/>
            <person name="Haridas S."/>
            <person name="Kuo A."/>
            <person name="Mondo S."/>
            <person name="Pangilinan J."/>
            <person name="Riley R."/>
            <person name="Labutti K."/>
            <person name="Andreopoulos B."/>
            <person name="Lipzen A."/>
            <person name="Chen C."/>
            <person name="Yanf M."/>
            <person name="Daum C."/>
            <person name="Ng V."/>
            <person name="Clum A."/>
            <person name="Ohm R."/>
            <person name="Martin F."/>
            <person name="Silar P."/>
            <person name="Natvig D."/>
            <person name="Lalanne C."/>
            <person name="Gautier V."/>
            <person name="Ament-Velasquez S.L."/>
            <person name="Kruys A."/>
            <person name="Hutchinson M.I."/>
            <person name="Powell A.J."/>
            <person name="Barry K."/>
            <person name="Miller A.N."/>
            <person name="Grigoriev I.V."/>
            <person name="Debuchy R."/>
            <person name="Gladieux P."/>
            <person name="Thoren M.H."/>
            <person name="Johannesson H."/>
        </authorList>
    </citation>
    <scope>NUCLEOTIDE SEQUENCE</scope>
    <source>
        <strain evidence="2">CBS 315.58</strain>
    </source>
</reference>
<dbReference type="Proteomes" id="UP001303160">
    <property type="component" value="Unassembled WGS sequence"/>
</dbReference>
<protein>
    <recommendedName>
        <fullName evidence="4">C2H2-type domain-containing protein</fullName>
    </recommendedName>
</protein>
<sequence>MSVYPQRPVITHPGMDVITPTSTTKRKGSVQKSSRSPGSQHHRRSRPKSFATPPISSLPASYGSLPSSLGDNIPRLGCPLAVYDLRKYASCRGHTFSSSIEVQEHVEASHGQGEYCPICGRTFSASAEARAHIISRSCNLQTPLNIEGVPGDQMNRLSQWGPAAKTTEEERWFEIWSIVFPGIPRPASTHLGI</sequence>
<reference evidence="2" key="1">
    <citation type="journal article" date="2023" name="Mol. Phylogenet. Evol.">
        <title>Genome-scale phylogeny and comparative genomics of the fungal order Sordariales.</title>
        <authorList>
            <person name="Hensen N."/>
            <person name="Bonometti L."/>
            <person name="Westerberg I."/>
            <person name="Brannstrom I.O."/>
            <person name="Guillou S."/>
            <person name="Cros-Aarteil S."/>
            <person name="Calhoun S."/>
            <person name="Haridas S."/>
            <person name="Kuo A."/>
            <person name="Mondo S."/>
            <person name="Pangilinan J."/>
            <person name="Riley R."/>
            <person name="LaButti K."/>
            <person name="Andreopoulos B."/>
            <person name="Lipzen A."/>
            <person name="Chen C."/>
            <person name="Yan M."/>
            <person name="Daum C."/>
            <person name="Ng V."/>
            <person name="Clum A."/>
            <person name="Steindorff A."/>
            <person name="Ohm R.A."/>
            <person name="Martin F."/>
            <person name="Silar P."/>
            <person name="Natvig D.O."/>
            <person name="Lalanne C."/>
            <person name="Gautier V."/>
            <person name="Ament-Velasquez S.L."/>
            <person name="Kruys A."/>
            <person name="Hutchinson M.I."/>
            <person name="Powell A.J."/>
            <person name="Barry K."/>
            <person name="Miller A.N."/>
            <person name="Grigoriev I.V."/>
            <person name="Debuchy R."/>
            <person name="Gladieux P."/>
            <person name="Hiltunen Thoren M."/>
            <person name="Johannesson H."/>
        </authorList>
    </citation>
    <scope>NUCLEOTIDE SEQUENCE</scope>
    <source>
        <strain evidence="2">CBS 315.58</strain>
    </source>
</reference>
<dbReference type="PANTHER" id="PTHR38166">
    <property type="entry name" value="C2H2-TYPE DOMAIN-CONTAINING PROTEIN-RELATED"/>
    <property type="match status" value="1"/>
</dbReference>
<dbReference type="PANTHER" id="PTHR38166:SF1">
    <property type="entry name" value="C2H2-TYPE DOMAIN-CONTAINING PROTEIN"/>
    <property type="match status" value="1"/>
</dbReference>
<feature type="compositionally biased region" description="Polar residues" evidence="1">
    <location>
        <begin position="30"/>
        <end position="39"/>
    </location>
</feature>
<evidence type="ECO:0008006" key="4">
    <source>
        <dbReference type="Google" id="ProtNLM"/>
    </source>
</evidence>
<proteinExistence type="predicted"/>
<organism evidence="2 3">
    <name type="scientific">Triangularia verruculosa</name>
    <dbReference type="NCBI Taxonomy" id="2587418"/>
    <lineage>
        <taxon>Eukaryota</taxon>
        <taxon>Fungi</taxon>
        <taxon>Dikarya</taxon>
        <taxon>Ascomycota</taxon>
        <taxon>Pezizomycotina</taxon>
        <taxon>Sordariomycetes</taxon>
        <taxon>Sordariomycetidae</taxon>
        <taxon>Sordariales</taxon>
        <taxon>Podosporaceae</taxon>
        <taxon>Triangularia</taxon>
    </lineage>
</organism>